<feature type="region of interest" description="Disordered" evidence="1">
    <location>
        <begin position="586"/>
        <end position="611"/>
    </location>
</feature>
<evidence type="ECO:0000313" key="4">
    <source>
        <dbReference type="Proteomes" id="UP000195570"/>
    </source>
</evidence>
<dbReference type="PANTHER" id="PTHR37317:SF1">
    <property type="entry name" value="ZINC-RIBBON DOMAIN-CONTAINING PROTEIN-RELATED"/>
    <property type="match status" value="1"/>
</dbReference>
<feature type="compositionally biased region" description="Basic and acidic residues" evidence="1">
    <location>
        <begin position="684"/>
        <end position="693"/>
    </location>
</feature>
<organism evidence="3 4">
    <name type="scientific">Trypanosoma equiperdum</name>
    <dbReference type="NCBI Taxonomy" id="5694"/>
    <lineage>
        <taxon>Eukaryota</taxon>
        <taxon>Discoba</taxon>
        <taxon>Euglenozoa</taxon>
        <taxon>Kinetoplastea</taxon>
        <taxon>Metakinetoplastina</taxon>
        <taxon>Trypanosomatida</taxon>
        <taxon>Trypanosomatidae</taxon>
        <taxon>Trypanosoma</taxon>
    </lineage>
</organism>
<proteinExistence type="predicted"/>
<dbReference type="RefSeq" id="XP_067082936.1">
    <property type="nucleotide sequence ID" value="XM_067226835.1"/>
</dbReference>
<evidence type="ECO:0000259" key="2">
    <source>
        <dbReference type="Pfam" id="PF14311"/>
    </source>
</evidence>
<keyword evidence="4" id="KW-1185">Reference proteome</keyword>
<reference evidence="3" key="1">
    <citation type="submission" date="2016-09" db="EMBL/GenBank/DDBJ databases">
        <authorList>
            <person name="Hebert L."/>
            <person name="Moumen B."/>
        </authorList>
    </citation>
    <scope>NUCLEOTIDE SEQUENCE [LARGE SCALE GENOMIC DNA]</scope>
    <source>
        <strain evidence="3">OVI</strain>
    </source>
</reference>
<protein>
    <recommendedName>
        <fullName evidence="2">Treble clef zinc finger domain-containing protein</fullName>
    </recommendedName>
</protein>
<name>A0A1G4IIW8_TRYEQ</name>
<dbReference type="Proteomes" id="UP000195570">
    <property type="component" value="Unassembled WGS sequence"/>
</dbReference>
<dbReference type="PANTHER" id="PTHR37317">
    <property type="entry name" value="BLR8090 PROTEIN"/>
    <property type="match status" value="1"/>
</dbReference>
<dbReference type="EMBL" id="CZPT02001867">
    <property type="protein sequence ID" value="SCU72441.1"/>
    <property type="molecule type" value="Genomic_DNA"/>
</dbReference>
<gene>
    <name evidence="3" type="ORF">TEOVI_000401800</name>
</gene>
<dbReference type="AlphaFoldDB" id="A0A1G4IIW8"/>
<sequence length="693" mass="75066">MLRYTSCAANMLYARGALRVLAGEESLMSHKLLVITAPLLSARCVRMASTGAPGAAESLDNSNVGSGSNMQCREASIRRLAVVRPDLVGEWVPELNDSDVSSVLCTSTIDAWWRCNACGTNYRATVKDRATIEKGCPECASTRTLRQNHVSSDSCTGTAAVSERTNETAKGSLKETHPAIADRWDYERNGLLLPTDVDAASELNVWWKPAPGRPSRERSFRRPVFAFVETPYSEEEQLEAQTALELDVLQQVRQASKITTARENHALPAAARMLDDIVFRNNSSSSSEHTSATTNIAASSEPMITEGAQGNRCNLDGEDLYKAVELWERKHKTKAGLETRPMFYSTENCDGAAIARGQVLTAYHRFVSDRKPKVCTAHDGNENDQLPIPSAIEDPDWLQHFTLRVDDVAIGHSASSARLVLPDNVAFVSAVDHEKHTTVASNGASRKSRMATLPPPPEEYGSEVRTTFAVQKRSYPRRPPQPPAREDDVTEAVPKATEAAGERAIGSFPRHTGSGAARNNGLPEASFAVVSLSGAQSLAREYNSGTTDNIDALFDAKGEELQRQTLLGPTAISSMTEEQVRALQYNRGSPRPRRTGRFRLRPPVETDSGSTEVVRKGDVLTSTFGSGVLSAADAPTQDEDKDLKIIQAPGAPRKVSRPKRKKAEEAAPGDDYGNNAVRAAAGDASKDKVAAPA</sequence>
<dbReference type="GeneID" id="92377958"/>
<dbReference type="VEuPathDB" id="TriTrypDB:TEOVI_000401800"/>
<feature type="domain" description="Treble clef zinc finger" evidence="2">
    <location>
        <begin position="87"/>
        <end position="141"/>
    </location>
</feature>
<feature type="region of interest" description="Disordered" evidence="1">
    <location>
        <begin position="629"/>
        <end position="693"/>
    </location>
</feature>
<evidence type="ECO:0000313" key="3">
    <source>
        <dbReference type="EMBL" id="SCU72441.1"/>
    </source>
</evidence>
<feature type="region of interest" description="Disordered" evidence="1">
    <location>
        <begin position="438"/>
        <end position="519"/>
    </location>
</feature>
<comment type="caution">
    <text evidence="3">The sequence shown here is derived from an EMBL/GenBank/DDBJ whole genome shotgun (WGS) entry which is preliminary data.</text>
</comment>
<feature type="compositionally biased region" description="Basic residues" evidence="1">
    <location>
        <begin position="590"/>
        <end position="600"/>
    </location>
</feature>
<dbReference type="Pfam" id="PF14311">
    <property type="entry name" value="DUF4379"/>
    <property type="match status" value="1"/>
</dbReference>
<evidence type="ECO:0000256" key="1">
    <source>
        <dbReference type="SAM" id="MobiDB-lite"/>
    </source>
</evidence>
<dbReference type="InterPro" id="IPR025487">
    <property type="entry name" value="DUF4379"/>
</dbReference>
<accession>A0A1G4IIW8</accession>